<evidence type="ECO:0000256" key="1">
    <source>
        <dbReference type="SAM" id="MobiDB-lite"/>
    </source>
</evidence>
<sequence length="93" mass="10308">MSLVPWQRNQLLTGFGVFVADVSPFLLPFWAGVEGLKAEGTKICLEYRKTCTSFPPSVSCSPPSRRHFLSPLASSPLLPPPPPPPPPHRYPRR</sequence>
<evidence type="ECO:0000313" key="3">
    <source>
        <dbReference type="EMBL" id="RUO96453.1"/>
    </source>
</evidence>
<feature type="region of interest" description="Disordered" evidence="1">
    <location>
        <begin position="71"/>
        <end position="93"/>
    </location>
</feature>
<name>A0A433A1B6_9FUNG</name>
<feature type="non-terminal residue" evidence="3">
    <location>
        <position position="93"/>
    </location>
</feature>
<dbReference type="EMBL" id="RBNI01021247">
    <property type="protein sequence ID" value="RUO96453.1"/>
    <property type="molecule type" value="Genomic_DNA"/>
</dbReference>
<proteinExistence type="predicted"/>
<evidence type="ECO:0000256" key="2">
    <source>
        <dbReference type="SAM" id="Phobius"/>
    </source>
</evidence>
<reference evidence="3 4" key="1">
    <citation type="journal article" date="2018" name="New Phytol.">
        <title>Phylogenomics of Endogonaceae and evolution of mycorrhizas within Mucoromycota.</title>
        <authorList>
            <person name="Chang Y."/>
            <person name="Desiro A."/>
            <person name="Na H."/>
            <person name="Sandor L."/>
            <person name="Lipzen A."/>
            <person name="Clum A."/>
            <person name="Barry K."/>
            <person name="Grigoriev I.V."/>
            <person name="Martin F.M."/>
            <person name="Stajich J.E."/>
            <person name="Smith M.E."/>
            <person name="Bonito G."/>
            <person name="Spatafora J.W."/>
        </authorList>
    </citation>
    <scope>NUCLEOTIDE SEQUENCE [LARGE SCALE GENOMIC DNA]</scope>
    <source>
        <strain evidence="3 4">GMNB39</strain>
    </source>
</reference>
<protein>
    <submittedName>
        <fullName evidence="3">Uncharacterized protein</fullName>
    </submittedName>
</protein>
<feature type="transmembrane region" description="Helical" evidence="2">
    <location>
        <begin position="12"/>
        <end position="33"/>
    </location>
</feature>
<comment type="caution">
    <text evidence="3">The sequence shown here is derived from an EMBL/GenBank/DDBJ whole genome shotgun (WGS) entry which is preliminary data.</text>
</comment>
<dbReference type="AlphaFoldDB" id="A0A433A1B6"/>
<keyword evidence="2" id="KW-1133">Transmembrane helix</keyword>
<organism evidence="3 4">
    <name type="scientific">Jimgerdemannia flammicorona</name>
    <dbReference type="NCBI Taxonomy" id="994334"/>
    <lineage>
        <taxon>Eukaryota</taxon>
        <taxon>Fungi</taxon>
        <taxon>Fungi incertae sedis</taxon>
        <taxon>Mucoromycota</taxon>
        <taxon>Mucoromycotina</taxon>
        <taxon>Endogonomycetes</taxon>
        <taxon>Endogonales</taxon>
        <taxon>Endogonaceae</taxon>
        <taxon>Jimgerdemannia</taxon>
    </lineage>
</organism>
<evidence type="ECO:0000313" key="4">
    <source>
        <dbReference type="Proteomes" id="UP000268093"/>
    </source>
</evidence>
<keyword evidence="2" id="KW-0812">Transmembrane</keyword>
<gene>
    <name evidence="3" type="ORF">BC936DRAFT_142021</name>
</gene>
<dbReference type="Proteomes" id="UP000268093">
    <property type="component" value="Unassembled WGS sequence"/>
</dbReference>
<keyword evidence="2" id="KW-0472">Membrane</keyword>
<feature type="compositionally biased region" description="Pro residues" evidence="1">
    <location>
        <begin position="77"/>
        <end position="93"/>
    </location>
</feature>
<accession>A0A433A1B6</accession>
<keyword evidence="4" id="KW-1185">Reference proteome</keyword>